<proteinExistence type="predicted"/>
<name>B0W378_CULQU</name>
<dbReference type="EMBL" id="DS231831">
    <property type="protein sequence ID" value="EDS31221.1"/>
    <property type="molecule type" value="Genomic_DNA"/>
</dbReference>
<accession>B0W378</accession>
<protein>
    <submittedName>
        <fullName evidence="6 7">Sorting nexin</fullName>
    </submittedName>
</protein>
<reference evidence="6" key="1">
    <citation type="submission" date="2007-03" db="EMBL/GenBank/DDBJ databases">
        <title>Annotation of Culex pipiens quinquefasciatus.</title>
        <authorList>
            <consortium name="The Broad Institute Genome Sequencing Platform"/>
            <person name="Atkinson P.W."/>
            <person name="Hemingway J."/>
            <person name="Christensen B.M."/>
            <person name="Higgs S."/>
            <person name="Kodira C."/>
            <person name="Hannick L."/>
            <person name="Megy K."/>
            <person name="O'Leary S."/>
            <person name="Pearson M."/>
            <person name="Haas B.J."/>
            <person name="Mauceli E."/>
            <person name="Wortman J.R."/>
            <person name="Lee N.H."/>
            <person name="Guigo R."/>
            <person name="Stanke M."/>
            <person name="Alvarado L."/>
            <person name="Amedeo P."/>
            <person name="Antoine C.H."/>
            <person name="Arensburger P."/>
            <person name="Bidwell S.L."/>
            <person name="Crawford M."/>
            <person name="Camaro F."/>
            <person name="Devon K."/>
            <person name="Engels R."/>
            <person name="Hammond M."/>
            <person name="Howarth C."/>
            <person name="Koehrsen M."/>
            <person name="Lawson D."/>
            <person name="Montgomery P."/>
            <person name="Nene V."/>
            <person name="Nusbaum C."/>
            <person name="Puiu D."/>
            <person name="Romero-Severson J."/>
            <person name="Severson D.W."/>
            <person name="Shumway M."/>
            <person name="Sisk P."/>
            <person name="Stolte C."/>
            <person name="Zeng Q."/>
            <person name="Eisenstadt E."/>
            <person name="Fraser-Liggett C."/>
            <person name="Strausberg R."/>
            <person name="Galagan J."/>
            <person name="Birren B."/>
            <person name="Collins F.H."/>
        </authorList>
    </citation>
    <scope>NUCLEOTIDE SEQUENCE [LARGE SCALE GENOMIC DNA]</scope>
    <source>
        <strain evidence="6">JHB</strain>
    </source>
</reference>
<evidence type="ECO:0000256" key="3">
    <source>
        <dbReference type="ARBA" id="ARBA00022833"/>
    </source>
</evidence>
<evidence type="ECO:0000256" key="2">
    <source>
        <dbReference type="ARBA" id="ARBA00022771"/>
    </source>
</evidence>
<keyword evidence="8" id="KW-1185">Reference proteome</keyword>
<evidence type="ECO:0000313" key="6">
    <source>
        <dbReference type="EMBL" id="EDS31221.1"/>
    </source>
</evidence>
<evidence type="ECO:0000256" key="1">
    <source>
        <dbReference type="ARBA" id="ARBA00022723"/>
    </source>
</evidence>
<organism>
    <name type="scientific">Culex quinquefasciatus</name>
    <name type="common">Southern house mosquito</name>
    <name type="synonym">Culex pungens</name>
    <dbReference type="NCBI Taxonomy" id="7176"/>
    <lineage>
        <taxon>Eukaryota</taxon>
        <taxon>Metazoa</taxon>
        <taxon>Ecdysozoa</taxon>
        <taxon>Arthropoda</taxon>
        <taxon>Hexapoda</taxon>
        <taxon>Insecta</taxon>
        <taxon>Pterygota</taxon>
        <taxon>Neoptera</taxon>
        <taxon>Endopterygota</taxon>
        <taxon>Diptera</taxon>
        <taxon>Nematocera</taxon>
        <taxon>Culicoidea</taxon>
        <taxon>Culicidae</taxon>
        <taxon>Culicinae</taxon>
        <taxon>Culicini</taxon>
        <taxon>Culex</taxon>
        <taxon>Culex</taxon>
    </lineage>
</organism>
<evidence type="ECO:0000313" key="8">
    <source>
        <dbReference type="Proteomes" id="UP000002320"/>
    </source>
</evidence>
<dbReference type="VEuPathDB" id="VectorBase:CPIJ001622"/>
<dbReference type="InterPro" id="IPR007588">
    <property type="entry name" value="Znf_FLYWCH"/>
</dbReference>
<gene>
    <name evidence="7" type="primary">6032590</name>
    <name evidence="6" type="ORF">CpipJ_CPIJ001622</name>
</gene>
<dbReference type="HOGENOM" id="CLU_1267997_0_0_1"/>
<reference evidence="7" key="2">
    <citation type="submission" date="2021-02" db="UniProtKB">
        <authorList>
            <consortium name="EnsemblMetazoa"/>
        </authorList>
    </citation>
    <scope>IDENTIFICATION</scope>
    <source>
        <strain evidence="7">JHB</strain>
    </source>
</reference>
<dbReference type="Pfam" id="PF04500">
    <property type="entry name" value="FLYWCH"/>
    <property type="match status" value="1"/>
</dbReference>
<evidence type="ECO:0000259" key="5">
    <source>
        <dbReference type="Pfam" id="PF04500"/>
    </source>
</evidence>
<sequence length="218" mass="24359">MNQPFTLVDSRRSRFRHNGFHYHKSGPVRRGITWYRCALMRRLKCKASLSVGLAGDVHLGKHGHNHAATKPATTTDLPTAAMFTGKKLVFQGRDLYRHGSSEQRLYWRCAGAKAGGCNFRLHTDYYGRMVQVKNEHTCGSSDARPSNPLTAAWNQKQKRESIKKDLGSGGIRTHATEVTGALNQRLRPLGHATLVKGRSFQGYWICGFPGLKSIVQVI</sequence>
<feature type="compositionally biased region" description="Basic and acidic residues" evidence="4">
    <location>
        <begin position="157"/>
        <end position="166"/>
    </location>
</feature>
<evidence type="ECO:0000313" key="7">
    <source>
        <dbReference type="EnsemblMetazoa" id="CPIJ001622-PA"/>
    </source>
</evidence>
<keyword evidence="2" id="KW-0863">Zinc-finger</keyword>
<dbReference type="AlphaFoldDB" id="B0W378"/>
<feature type="domain" description="FLYWCH-type" evidence="5">
    <location>
        <begin position="84"/>
        <end position="137"/>
    </location>
</feature>
<dbReference type="Gene3D" id="2.20.25.240">
    <property type="match status" value="2"/>
</dbReference>
<feature type="compositionally biased region" description="Polar residues" evidence="4">
    <location>
        <begin position="137"/>
        <end position="155"/>
    </location>
</feature>
<dbReference type="Proteomes" id="UP000002320">
    <property type="component" value="Unassembled WGS sequence"/>
</dbReference>
<dbReference type="eggNOG" id="ENOG502TF93">
    <property type="taxonomic scope" value="Eukaryota"/>
</dbReference>
<dbReference type="InParanoid" id="B0W378"/>
<keyword evidence="3" id="KW-0862">Zinc</keyword>
<evidence type="ECO:0000256" key="4">
    <source>
        <dbReference type="SAM" id="MobiDB-lite"/>
    </source>
</evidence>
<feature type="region of interest" description="Disordered" evidence="4">
    <location>
        <begin position="137"/>
        <end position="170"/>
    </location>
</feature>
<dbReference type="EnsemblMetazoa" id="CPIJ001622-RA">
    <property type="protein sequence ID" value="CPIJ001622-PA"/>
    <property type="gene ID" value="CPIJ001622"/>
</dbReference>
<dbReference type="KEGG" id="cqu:CpipJ_CPIJ001622"/>
<keyword evidence="1" id="KW-0479">Metal-binding</keyword>
<dbReference type="GO" id="GO:0008270">
    <property type="term" value="F:zinc ion binding"/>
    <property type="evidence" value="ECO:0007669"/>
    <property type="project" value="UniProtKB-KW"/>
</dbReference>